<evidence type="ECO:0000256" key="2">
    <source>
        <dbReference type="ARBA" id="ARBA00008566"/>
    </source>
</evidence>
<dbReference type="HOGENOM" id="CLU_052472_0_0_4"/>
<evidence type="ECO:0000256" key="4">
    <source>
        <dbReference type="ARBA" id="ARBA00022475"/>
    </source>
</evidence>
<protein>
    <submittedName>
        <fullName evidence="9">C4-dicarboxylate transporter/malic acid transport protein</fullName>
    </submittedName>
</protein>
<feature type="transmembrane region" description="Helical" evidence="8">
    <location>
        <begin position="94"/>
        <end position="118"/>
    </location>
</feature>
<keyword evidence="7 8" id="KW-0472">Membrane</keyword>
<dbReference type="STRING" id="338969.Rfer_4140"/>
<reference evidence="10" key="1">
    <citation type="submission" date="2006-02" db="EMBL/GenBank/DDBJ databases">
        <title>Complete sequence of chromosome of Rhodoferax ferrireducens DSM 15236.</title>
        <authorList>
            <person name="Copeland A."/>
            <person name="Lucas S."/>
            <person name="Lapidus A."/>
            <person name="Barry K."/>
            <person name="Detter J.C."/>
            <person name="Glavina del Rio T."/>
            <person name="Hammon N."/>
            <person name="Israni S."/>
            <person name="Pitluck S."/>
            <person name="Brettin T."/>
            <person name="Bruce D."/>
            <person name="Han C."/>
            <person name="Tapia R."/>
            <person name="Gilna P."/>
            <person name="Kiss H."/>
            <person name="Schmutz J."/>
            <person name="Larimer F."/>
            <person name="Land M."/>
            <person name="Kyrpides N."/>
            <person name="Ivanova N."/>
            <person name="Richardson P."/>
        </authorList>
    </citation>
    <scope>NUCLEOTIDE SEQUENCE [LARGE SCALE GENOMIC DNA]</scope>
    <source>
        <strain evidence="10">ATCC BAA-621 / DSM 15236 / T118</strain>
    </source>
</reference>
<evidence type="ECO:0000313" key="10">
    <source>
        <dbReference type="Proteomes" id="UP000008332"/>
    </source>
</evidence>
<dbReference type="PANTHER" id="PTHR31686">
    <property type="match status" value="1"/>
</dbReference>
<feature type="transmembrane region" description="Helical" evidence="8">
    <location>
        <begin position="196"/>
        <end position="219"/>
    </location>
</feature>
<proteinExistence type="inferred from homology"/>
<accession>Q21QW7</accession>
<dbReference type="RefSeq" id="WP_011466398.1">
    <property type="nucleotide sequence ID" value="NC_007908.1"/>
</dbReference>
<sequence length="374" mass="42282">MTSPSTDSATDELPVKPALWTRLRTDLAGLAPAYFGLVMATGIVSIAAHLQGWPQLARTLFYLNNMMYAVLWLLTVGRLLWFPRRFFSDLIDHLRGPGFFTMVAGTGVLGAQYVLLLADYRIGLLLWIVALVLWLGLTYAIFTAFTVKEHKPALDKGISGAWLLAVVATQSVAVLAAMLAAHVAQPYRLEMNFLALSMWLWGGMLYIWMMSLIFYRYTFFRFAPGDLSPPYWINMGAMAISTLAGSLLIINAPDAPFLLSLLPFLKGFTVFYWATGTWWIPMLVLLSIWRHVYKRFPMRYDPLYWGAVFPLGMYATCTHQMLHAMEFELLEFLPPLFLIVALVTWSLAFVGLLLDLLRRFDLLCSPSPVAEEHS</sequence>
<feature type="transmembrane region" description="Helical" evidence="8">
    <location>
        <begin position="60"/>
        <end position="82"/>
    </location>
</feature>
<dbReference type="InterPro" id="IPR051629">
    <property type="entry name" value="Sulfite_efflux_TDT"/>
</dbReference>
<dbReference type="GO" id="GO:0005886">
    <property type="term" value="C:plasma membrane"/>
    <property type="evidence" value="ECO:0007669"/>
    <property type="project" value="UniProtKB-SubCell"/>
</dbReference>
<evidence type="ECO:0000256" key="5">
    <source>
        <dbReference type="ARBA" id="ARBA00022692"/>
    </source>
</evidence>
<dbReference type="PANTHER" id="PTHR31686:SF1">
    <property type="entry name" value="SULFITE EFFLUX PUMP SSU1"/>
    <property type="match status" value="1"/>
</dbReference>
<dbReference type="EMBL" id="CP000267">
    <property type="protein sequence ID" value="ABD71836.1"/>
    <property type="molecule type" value="Genomic_DNA"/>
</dbReference>
<feature type="transmembrane region" description="Helical" evidence="8">
    <location>
        <begin position="159"/>
        <end position="184"/>
    </location>
</feature>
<feature type="transmembrane region" description="Helical" evidence="8">
    <location>
        <begin position="334"/>
        <end position="357"/>
    </location>
</feature>
<feature type="transmembrane region" description="Helical" evidence="8">
    <location>
        <begin position="302"/>
        <end position="322"/>
    </location>
</feature>
<keyword evidence="6 8" id="KW-1133">Transmembrane helix</keyword>
<comment type="similarity">
    <text evidence="2">Belongs to the tellurite-resistance/dicarboxylate transporter (TDT) family.</text>
</comment>
<evidence type="ECO:0000256" key="7">
    <source>
        <dbReference type="ARBA" id="ARBA00023136"/>
    </source>
</evidence>
<name>Q21QW7_ALBFT</name>
<dbReference type="AlphaFoldDB" id="Q21QW7"/>
<feature type="transmembrane region" description="Helical" evidence="8">
    <location>
        <begin position="27"/>
        <end position="48"/>
    </location>
</feature>
<gene>
    <name evidence="9" type="ordered locus">Rfer_4140</name>
</gene>
<comment type="subcellular location">
    <subcellularLocation>
        <location evidence="1">Cell membrane</location>
        <topology evidence="1">Multi-pass membrane protein</topology>
    </subcellularLocation>
</comment>
<dbReference type="Pfam" id="PF03595">
    <property type="entry name" value="SLAC1"/>
    <property type="match status" value="1"/>
</dbReference>
<evidence type="ECO:0000256" key="1">
    <source>
        <dbReference type="ARBA" id="ARBA00004651"/>
    </source>
</evidence>
<dbReference type="InterPro" id="IPR004695">
    <property type="entry name" value="SLAC1/Mae1/Ssu1/TehA"/>
</dbReference>
<keyword evidence="10" id="KW-1185">Reference proteome</keyword>
<keyword evidence="5 8" id="KW-0812">Transmembrane</keyword>
<feature type="transmembrane region" description="Helical" evidence="8">
    <location>
        <begin position="124"/>
        <end position="147"/>
    </location>
</feature>
<dbReference type="Proteomes" id="UP000008332">
    <property type="component" value="Chromosome"/>
</dbReference>
<keyword evidence="4" id="KW-1003">Cell membrane</keyword>
<keyword evidence="3" id="KW-0813">Transport</keyword>
<dbReference type="OrthoDB" id="958273at2"/>
<dbReference type="KEGG" id="rfr:Rfer_4140"/>
<dbReference type="eggNOG" id="COG1275">
    <property type="taxonomic scope" value="Bacteria"/>
</dbReference>
<organism evidence="9 10">
    <name type="scientific">Albidiferax ferrireducens (strain ATCC BAA-621 / DSM 15236 / T118)</name>
    <name type="common">Rhodoferax ferrireducens</name>
    <dbReference type="NCBI Taxonomy" id="338969"/>
    <lineage>
        <taxon>Bacteria</taxon>
        <taxon>Pseudomonadati</taxon>
        <taxon>Pseudomonadota</taxon>
        <taxon>Betaproteobacteria</taxon>
        <taxon>Burkholderiales</taxon>
        <taxon>Comamonadaceae</taxon>
        <taxon>Rhodoferax</taxon>
    </lineage>
</organism>
<evidence type="ECO:0000256" key="3">
    <source>
        <dbReference type="ARBA" id="ARBA00022448"/>
    </source>
</evidence>
<dbReference type="InterPro" id="IPR038665">
    <property type="entry name" value="Voltage-dep_anion_channel_sf"/>
</dbReference>
<evidence type="ECO:0000313" key="9">
    <source>
        <dbReference type="EMBL" id="ABD71836.1"/>
    </source>
</evidence>
<feature type="transmembrane region" description="Helical" evidence="8">
    <location>
        <begin position="231"/>
        <end position="250"/>
    </location>
</feature>
<dbReference type="GO" id="GO:0000319">
    <property type="term" value="F:sulfite transmembrane transporter activity"/>
    <property type="evidence" value="ECO:0007669"/>
    <property type="project" value="TreeGrafter"/>
</dbReference>
<dbReference type="Gene3D" id="1.50.10.150">
    <property type="entry name" value="Voltage-dependent anion channel"/>
    <property type="match status" value="1"/>
</dbReference>
<evidence type="ECO:0000256" key="6">
    <source>
        <dbReference type="ARBA" id="ARBA00022989"/>
    </source>
</evidence>
<feature type="transmembrane region" description="Helical" evidence="8">
    <location>
        <begin position="270"/>
        <end position="290"/>
    </location>
</feature>
<dbReference type="CDD" id="cd09319">
    <property type="entry name" value="TDT_like_1"/>
    <property type="match status" value="1"/>
</dbReference>
<evidence type="ECO:0000256" key="8">
    <source>
        <dbReference type="SAM" id="Phobius"/>
    </source>
</evidence>